<dbReference type="RefSeq" id="WP_214361609.1">
    <property type="nucleotide sequence ID" value="NZ_JAEKFT010000011.1"/>
</dbReference>
<organism evidence="2 3">
    <name type="scientific">Denitromonas iodatirespirans</name>
    <dbReference type="NCBI Taxonomy" id="2795389"/>
    <lineage>
        <taxon>Bacteria</taxon>
        <taxon>Pseudomonadati</taxon>
        <taxon>Pseudomonadota</taxon>
        <taxon>Betaproteobacteria</taxon>
        <taxon>Rhodocyclales</taxon>
        <taxon>Zoogloeaceae</taxon>
        <taxon>Denitromonas</taxon>
    </lineage>
</organism>
<proteinExistence type="predicted"/>
<keyword evidence="3" id="KW-1185">Reference proteome</keyword>
<gene>
    <name evidence="2" type="ORF">I8J34_11805</name>
</gene>
<sequence length="977" mass="107878">MPITAAVHRTLDGFHRGIHPPCGLAYQTALNQVGLDYTIGSLRRIDRLLAQLRERTQADDSSFIAHPAKREFLLVLASYLGETFARYLNTQCTWLSQDEFAAHLPAEFVSRLDNSFVSSRGCVIDAHGVLLPLQVLTHVLFRQGPQQTLTGFFDEFIGGLSTLPRLVREDTAPGRNDDGATAQAARRLGHLMGAHAGMICRRVLEFGERAAPQLMAEFESGHRQTVERPDTSPQDAIAAFRNRLATPDSGQIAASVAFDACINLPKFRTDCLAVEASGFLPTVRCTLALPYRHGDNHAGFALYSPLVKETDLSDAHLRHLAAGFFDGLASIRAEGRTALRFADEDSAASLEAQYAQGLTRRPGADPDPFLDLNNGDRERRIRQLNPAEQACLSIQRPDWMNRHPLRELLDLAPALYAEGRVVWASVVQANKLLYAPGHEGHPAVLVYDPDGLTPSYKLGDAASTLFSARRELQTLRQQESADPALLAIAEWLEDEAAPGSGILVPDTGDYAGLLVSWTFFDRNQLPTECLIDRHVPCIVSRTDPGKILPLPWPLWPDSSLALWRRADEEKRLREWAEARNTFLQQLPPHDDALEAELIRYAQEGMPPEEMSAVLQWSGTGLRMHMHPNPAEWECGLAFRLASHAEHLLAHVEHAWASHNDLLVPQARAGFAARYVALTMELHRMSLNERRKVVGNAFLLSADEFMFAALGYTVGCEEHALRAARMLLRAMQTSPQWFEPGLSPTAEACARVLADQLGQPFPEHVPTTPRGALLDLASNRSWHVLNTDDFHKQLAAACDEYTSIAKQGPFRFFPVPLMLMLKLRAGQDTQSQAWMTFTHAAIVQIPSRWPAPAALAEAMSETVTNVTRRATAKGYSEGRVEASICGGPPSGETPSPIPDNMKDIDIGSFLETGDQPLTQDYQSFRVMVLCIATCLFALLVLLTDRAESALATKAALLIFAVFGGSAIYFGRRWTSSRQ</sequence>
<keyword evidence="1" id="KW-1133">Transmembrane helix</keyword>
<dbReference type="EMBL" id="JAEKFT010000011">
    <property type="protein sequence ID" value="MBT0961857.1"/>
    <property type="molecule type" value="Genomic_DNA"/>
</dbReference>
<comment type="caution">
    <text evidence="2">The sequence shown here is derived from an EMBL/GenBank/DDBJ whole genome shotgun (WGS) entry which is preliminary data.</text>
</comment>
<evidence type="ECO:0000256" key="1">
    <source>
        <dbReference type="SAM" id="Phobius"/>
    </source>
</evidence>
<keyword evidence="1" id="KW-0472">Membrane</keyword>
<reference evidence="3" key="1">
    <citation type="journal article" date="2022" name="ISME J.">
        <title>Genetic and phylogenetic analysis of dissimilatory iodate-reducing bacteria identifies potential niches across the world's oceans.</title>
        <authorList>
            <person name="Reyes-Umana V."/>
            <person name="Henning Z."/>
            <person name="Lee K."/>
            <person name="Barnum T.P."/>
            <person name="Coates J.D."/>
        </authorList>
    </citation>
    <scope>NUCLEOTIDE SEQUENCE [LARGE SCALE GENOMIC DNA]</scope>
    <source>
        <strain evidence="3">IR12</strain>
    </source>
</reference>
<keyword evidence="1" id="KW-0812">Transmembrane</keyword>
<name>A0A944DAP3_DENI1</name>
<feature type="transmembrane region" description="Helical" evidence="1">
    <location>
        <begin position="923"/>
        <end position="941"/>
    </location>
</feature>
<evidence type="ECO:0000313" key="2">
    <source>
        <dbReference type="EMBL" id="MBT0961857.1"/>
    </source>
</evidence>
<accession>A0A944DAP3</accession>
<dbReference type="Proteomes" id="UP000694660">
    <property type="component" value="Unassembled WGS sequence"/>
</dbReference>
<protein>
    <submittedName>
        <fullName evidence="2">Uncharacterized protein</fullName>
    </submittedName>
</protein>
<feature type="transmembrane region" description="Helical" evidence="1">
    <location>
        <begin position="953"/>
        <end position="970"/>
    </location>
</feature>
<evidence type="ECO:0000313" key="3">
    <source>
        <dbReference type="Proteomes" id="UP000694660"/>
    </source>
</evidence>
<dbReference type="AlphaFoldDB" id="A0A944DAP3"/>